<gene>
    <name evidence="2" type="ORF">F0T03_05420</name>
</gene>
<name>A0A857EYQ5_9GAMM</name>
<sequence>MFGLQFLGHFTAQAAKQFSPSAVSLLTLVFGVALLLLTAGNGGNNFFVGFFIFQVLRFCRFKTFKGGCNWVWGCLAHLVITPSQSRWSHFASSHTTSQSMLVVPFPIQHMLYISLNKAIKIIVLSKLFTTLHFKKKVLIINK</sequence>
<evidence type="ECO:0000313" key="3">
    <source>
        <dbReference type="Proteomes" id="UP000464402"/>
    </source>
</evidence>
<keyword evidence="1" id="KW-0812">Transmembrane</keyword>
<keyword evidence="3" id="KW-1185">Reference proteome</keyword>
<reference evidence="3" key="1">
    <citation type="submission" date="2019-09" db="EMBL/GenBank/DDBJ databases">
        <title>Yersinia canariae sp. nov., isolated from a human yersiniosis case.</title>
        <authorList>
            <person name="Nguyen S.V."/>
            <person name="Greig D."/>
            <person name="Hurley D."/>
            <person name="Cao Y."/>
            <person name="McCabe E."/>
            <person name="Mitchell M."/>
            <person name="Jenkins C."/>
            <person name="Fanning S."/>
        </authorList>
    </citation>
    <scope>NUCLEOTIDE SEQUENCE [LARGE SCALE GENOMIC DNA]</scope>
    <source>
        <strain evidence="3">NCTC 14382</strain>
    </source>
</reference>
<evidence type="ECO:0000313" key="2">
    <source>
        <dbReference type="EMBL" id="QHB31659.1"/>
    </source>
</evidence>
<accession>A0A857EYQ5</accession>
<protein>
    <submittedName>
        <fullName evidence="2">Uncharacterized protein</fullName>
    </submittedName>
</protein>
<proteinExistence type="predicted"/>
<dbReference type="KEGG" id="yca:F0T03_05420"/>
<dbReference type="EMBL" id="CP043727">
    <property type="protein sequence ID" value="QHB31659.1"/>
    <property type="molecule type" value="Genomic_DNA"/>
</dbReference>
<keyword evidence="1" id="KW-0472">Membrane</keyword>
<dbReference type="Proteomes" id="UP000464402">
    <property type="component" value="Chromosome"/>
</dbReference>
<organism evidence="2 3">
    <name type="scientific">Yersinia canariae</name>
    <dbReference type="NCBI Taxonomy" id="2607663"/>
    <lineage>
        <taxon>Bacteria</taxon>
        <taxon>Pseudomonadati</taxon>
        <taxon>Pseudomonadota</taxon>
        <taxon>Gammaproteobacteria</taxon>
        <taxon>Enterobacterales</taxon>
        <taxon>Yersiniaceae</taxon>
        <taxon>Yersinia</taxon>
    </lineage>
</organism>
<feature type="transmembrane region" description="Helical" evidence="1">
    <location>
        <begin position="24"/>
        <end position="53"/>
    </location>
</feature>
<keyword evidence="1" id="KW-1133">Transmembrane helix</keyword>
<dbReference type="AlphaFoldDB" id="A0A857EYQ5"/>
<evidence type="ECO:0000256" key="1">
    <source>
        <dbReference type="SAM" id="Phobius"/>
    </source>
</evidence>